<dbReference type="InterPro" id="IPR004181">
    <property type="entry name" value="Znf_MIZ"/>
</dbReference>
<dbReference type="InterPro" id="IPR026846">
    <property type="entry name" value="Nse2(Mms21)"/>
</dbReference>
<dbReference type="Gene3D" id="3.30.40.10">
    <property type="entry name" value="Zinc/RING finger domain, C3HC4 (zinc finger)"/>
    <property type="match status" value="1"/>
</dbReference>
<keyword evidence="8" id="KW-0833">Ubl conjugation pathway</keyword>
<dbReference type="InterPro" id="IPR013083">
    <property type="entry name" value="Znf_RING/FYVE/PHD"/>
</dbReference>
<keyword evidence="6" id="KW-0479">Metal-binding</keyword>
<evidence type="ECO:0000256" key="10">
    <source>
        <dbReference type="ARBA" id="ARBA00023110"/>
    </source>
</evidence>
<keyword evidence="10" id="KW-0697">Rotamase</keyword>
<evidence type="ECO:0000256" key="5">
    <source>
        <dbReference type="ARBA" id="ARBA00022679"/>
    </source>
</evidence>
<feature type="compositionally biased region" description="Basic residues" evidence="13">
    <location>
        <begin position="172"/>
        <end position="183"/>
    </location>
</feature>
<protein>
    <recommendedName>
        <fullName evidence="4">peptidylprolyl isomerase</fullName>
        <ecNumber evidence="4">5.2.1.8</ecNumber>
    </recommendedName>
</protein>
<dbReference type="GO" id="GO:0030915">
    <property type="term" value="C:Smc5-Smc6 complex"/>
    <property type="evidence" value="ECO:0007669"/>
    <property type="project" value="InterPro"/>
</dbReference>
<evidence type="ECO:0000259" key="14">
    <source>
        <dbReference type="PROSITE" id="PS51044"/>
    </source>
</evidence>
<dbReference type="Proteomes" id="UP001305647">
    <property type="component" value="Unassembled WGS sequence"/>
</dbReference>
<evidence type="ECO:0000256" key="9">
    <source>
        <dbReference type="ARBA" id="ARBA00022833"/>
    </source>
</evidence>
<feature type="domain" description="SP-RING-type" evidence="14">
    <location>
        <begin position="293"/>
        <end position="373"/>
    </location>
</feature>
<reference evidence="15" key="2">
    <citation type="submission" date="2023-05" db="EMBL/GenBank/DDBJ databases">
        <authorList>
            <consortium name="Lawrence Berkeley National Laboratory"/>
            <person name="Steindorff A."/>
            <person name="Hensen N."/>
            <person name="Bonometti L."/>
            <person name="Westerberg I."/>
            <person name="Brannstrom I.O."/>
            <person name="Guillou S."/>
            <person name="Cros-Aarteil S."/>
            <person name="Calhoun S."/>
            <person name="Haridas S."/>
            <person name="Kuo A."/>
            <person name="Mondo S."/>
            <person name="Pangilinan J."/>
            <person name="Riley R."/>
            <person name="Labutti K."/>
            <person name="Andreopoulos B."/>
            <person name="Lipzen A."/>
            <person name="Chen C."/>
            <person name="Yanf M."/>
            <person name="Daum C."/>
            <person name="Ng V."/>
            <person name="Clum A."/>
            <person name="Ohm R."/>
            <person name="Martin F."/>
            <person name="Silar P."/>
            <person name="Natvig D."/>
            <person name="Lalanne C."/>
            <person name="Gautier V."/>
            <person name="Ament-Velasquez S.L."/>
            <person name="Kruys A."/>
            <person name="Hutchinson M.I."/>
            <person name="Powell A.J."/>
            <person name="Barry K."/>
            <person name="Miller A.N."/>
            <person name="Grigoriev I.V."/>
            <person name="Debuchy R."/>
            <person name="Gladieux P."/>
            <person name="Thoren M.H."/>
            <person name="Johannesson H."/>
        </authorList>
    </citation>
    <scope>NUCLEOTIDE SEQUENCE</scope>
    <source>
        <strain evidence="15">CBS 757.83</strain>
    </source>
</reference>
<evidence type="ECO:0000256" key="2">
    <source>
        <dbReference type="ARBA" id="ARBA00004718"/>
    </source>
</evidence>
<dbReference type="GO" id="GO:0016567">
    <property type="term" value="P:protein ubiquitination"/>
    <property type="evidence" value="ECO:0007669"/>
    <property type="project" value="InterPro"/>
</dbReference>
<gene>
    <name evidence="15" type="ORF">N658DRAFT_512727</name>
</gene>
<dbReference type="SUPFAM" id="SSF57850">
    <property type="entry name" value="RING/U-box"/>
    <property type="match status" value="1"/>
</dbReference>
<evidence type="ECO:0000256" key="11">
    <source>
        <dbReference type="ARBA" id="ARBA00023242"/>
    </source>
</evidence>
<dbReference type="AlphaFoldDB" id="A0AAN6T5W0"/>
<dbReference type="PANTHER" id="PTHR21330">
    <property type="entry name" value="E3 SUMO-PROTEIN LIGASE NSE2"/>
    <property type="match status" value="1"/>
</dbReference>
<feature type="compositionally biased region" description="Basic and acidic residues" evidence="13">
    <location>
        <begin position="404"/>
        <end position="416"/>
    </location>
</feature>
<evidence type="ECO:0000256" key="8">
    <source>
        <dbReference type="ARBA" id="ARBA00022786"/>
    </source>
</evidence>
<evidence type="ECO:0000256" key="7">
    <source>
        <dbReference type="ARBA" id="ARBA00022771"/>
    </source>
</evidence>
<dbReference type="GO" id="GO:0004842">
    <property type="term" value="F:ubiquitin-protein transferase activity"/>
    <property type="evidence" value="ECO:0007669"/>
    <property type="project" value="InterPro"/>
</dbReference>
<name>A0AAN6T5W0_9PEZI</name>
<evidence type="ECO:0000256" key="12">
    <source>
        <dbReference type="PROSITE-ProRule" id="PRU00452"/>
    </source>
</evidence>
<dbReference type="GO" id="GO:0003755">
    <property type="term" value="F:peptidyl-prolyl cis-trans isomerase activity"/>
    <property type="evidence" value="ECO:0007669"/>
    <property type="project" value="UniProtKB-KW"/>
</dbReference>
<dbReference type="EMBL" id="MU863625">
    <property type="protein sequence ID" value="KAK4105224.1"/>
    <property type="molecule type" value="Genomic_DNA"/>
</dbReference>
<keyword evidence="7 12" id="KW-0863">Zinc-finger</keyword>
<dbReference type="EC" id="5.2.1.8" evidence="4"/>
<dbReference type="GO" id="GO:0016925">
    <property type="term" value="P:protein sumoylation"/>
    <property type="evidence" value="ECO:0007669"/>
    <property type="project" value="TreeGrafter"/>
</dbReference>
<dbReference type="PANTHER" id="PTHR21330:SF1">
    <property type="entry name" value="E3 SUMO-PROTEIN LIGASE NSE2"/>
    <property type="match status" value="1"/>
</dbReference>
<keyword evidence="5" id="KW-0808">Transferase</keyword>
<sequence length="422" mass="47920">MPQLLQRNRRQPPAASSGRPAAEDVPLELPFYEPPAYPMDEKLKQKLSSMYTSRETDSSRRQYEKHLSKSSVYLFESVGSINDILFARKRSLAHMAEKRRARGEQDKDDREASLEEYVAELDAVITELTDSSEEALRFVIDCRAELEDHQAVLGKVMEGLNAQRPPPEPKPRQPKVKASRRRTAGSDDEDGDAGSGDAEAQEDDDDQDVADAQDVPPLTGVKELLEAARRAMTEEYDALSAHQRYAINNDYISFKKSWHDALHPEDQVPLRDPSTWFDEHGRPTKDAGADANEDDDLVIEREIIDLKCPLSLQVMKEPYSNHQCKHTFEKAAIMEFIRNNGGMAKCPVCSKDLRIMDLYLDVVIQRKVKRAEEAARRRGVDDTSDIEPEDDDDSSMIVGRSTHIKKEIARPRRMEEIDPDDD</sequence>
<comment type="caution">
    <text evidence="15">The sequence shown here is derived from an EMBL/GenBank/DDBJ whole genome shotgun (WGS) entry which is preliminary data.</text>
</comment>
<comment type="subcellular location">
    <subcellularLocation>
        <location evidence="1">Nucleus</location>
    </subcellularLocation>
</comment>
<evidence type="ECO:0000313" key="15">
    <source>
        <dbReference type="EMBL" id="KAK4105224.1"/>
    </source>
</evidence>
<keyword evidence="11" id="KW-0539">Nucleus</keyword>
<evidence type="ECO:0000256" key="3">
    <source>
        <dbReference type="ARBA" id="ARBA00008212"/>
    </source>
</evidence>
<dbReference type="Pfam" id="PF11789">
    <property type="entry name" value="zf-Nse"/>
    <property type="match status" value="1"/>
</dbReference>
<feature type="compositionally biased region" description="Acidic residues" evidence="13">
    <location>
        <begin position="199"/>
        <end position="211"/>
    </location>
</feature>
<evidence type="ECO:0000256" key="13">
    <source>
        <dbReference type="SAM" id="MobiDB-lite"/>
    </source>
</evidence>
<organism evidence="15 16">
    <name type="scientific">Parathielavia hyrcaniae</name>
    <dbReference type="NCBI Taxonomy" id="113614"/>
    <lineage>
        <taxon>Eukaryota</taxon>
        <taxon>Fungi</taxon>
        <taxon>Dikarya</taxon>
        <taxon>Ascomycota</taxon>
        <taxon>Pezizomycotina</taxon>
        <taxon>Sordariomycetes</taxon>
        <taxon>Sordariomycetidae</taxon>
        <taxon>Sordariales</taxon>
        <taxon>Chaetomiaceae</taxon>
        <taxon>Parathielavia</taxon>
    </lineage>
</organism>
<feature type="compositionally biased region" description="Basic and acidic residues" evidence="13">
    <location>
        <begin position="54"/>
        <end position="63"/>
    </location>
</feature>
<comment type="similarity">
    <text evidence="3">Belongs to the NSE2 family.</text>
</comment>
<dbReference type="GO" id="GO:0061665">
    <property type="term" value="F:SUMO ligase activity"/>
    <property type="evidence" value="ECO:0007669"/>
    <property type="project" value="TreeGrafter"/>
</dbReference>
<evidence type="ECO:0000256" key="6">
    <source>
        <dbReference type="ARBA" id="ARBA00022723"/>
    </source>
</evidence>
<evidence type="ECO:0000256" key="1">
    <source>
        <dbReference type="ARBA" id="ARBA00004123"/>
    </source>
</evidence>
<evidence type="ECO:0000256" key="4">
    <source>
        <dbReference type="ARBA" id="ARBA00013194"/>
    </source>
</evidence>
<comment type="pathway">
    <text evidence="2">Protein modification; protein sumoylation.</text>
</comment>
<keyword evidence="16" id="KW-1185">Reference proteome</keyword>
<accession>A0AAN6T5W0</accession>
<evidence type="ECO:0000313" key="16">
    <source>
        <dbReference type="Proteomes" id="UP001305647"/>
    </source>
</evidence>
<dbReference type="SMART" id="SM00504">
    <property type="entry name" value="Ubox"/>
    <property type="match status" value="1"/>
</dbReference>
<feature type="compositionally biased region" description="Basic and acidic residues" evidence="13">
    <location>
        <begin position="371"/>
        <end position="381"/>
    </location>
</feature>
<proteinExistence type="inferred from homology"/>
<dbReference type="GO" id="GO:0000724">
    <property type="term" value="P:double-strand break repair via homologous recombination"/>
    <property type="evidence" value="ECO:0007669"/>
    <property type="project" value="InterPro"/>
</dbReference>
<dbReference type="CDD" id="cd16651">
    <property type="entry name" value="SPL-RING_NSE2"/>
    <property type="match status" value="1"/>
</dbReference>
<keyword evidence="9" id="KW-0862">Zinc</keyword>
<dbReference type="GO" id="GO:0005634">
    <property type="term" value="C:nucleus"/>
    <property type="evidence" value="ECO:0007669"/>
    <property type="project" value="UniProtKB-SubCell"/>
</dbReference>
<feature type="compositionally biased region" description="Acidic residues" evidence="13">
    <location>
        <begin position="382"/>
        <end position="394"/>
    </location>
</feature>
<dbReference type="GO" id="GO:0008270">
    <property type="term" value="F:zinc ion binding"/>
    <property type="evidence" value="ECO:0007669"/>
    <property type="project" value="UniProtKB-KW"/>
</dbReference>
<dbReference type="PROSITE" id="PS51044">
    <property type="entry name" value="ZF_SP_RING"/>
    <property type="match status" value="1"/>
</dbReference>
<feature type="region of interest" description="Disordered" evidence="13">
    <location>
        <begin position="1"/>
        <end position="63"/>
    </location>
</feature>
<reference evidence="15" key="1">
    <citation type="journal article" date="2023" name="Mol. Phylogenet. Evol.">
        <title>Genome-scale phylogeny and comparative genomics of the fungal order Sordariales.</title>
        <authorList>
            <person name="Hensen N."/>
            <person name="Bonometti L."/>
            <person name="Westerberg I."/>
            <person name="Brannstrom I.O."/>
            <person name="Guillou S."/>
            <person name="Cros-Aarteil S."/>
            <person name="Calhoun S."/>
            <person name="Haridas S."/>
            <person name="Kuo A."/>
            <person name="Mondo S."/>
            <person name="Pangilinan J."/>
            <person name="Riley R."/>
            <person name="LaButti K."/>
            <person name="Andreopoulos B."/>
            <person name="Lipzen A."/>
            <person name="Chen C."/>
            <person name="Yan M."/>
            <person name="Daum C."/>
            <person name="Ng V."/>
            <person name="Clum A."/>
            <person name="Steindorff A."/>
            <person name="Ohm R.A."/>
            <person name="Martin F."/>
            <person name="Silar P."/>
            <person name="Natvig D.O."/>
            <person name="Lalanne C."/>
            <person name="Gautier V."/>
            <person name="Ament-Velasquez S.L."/>
            <person name="Kruys A."/>
            <person name="Hutchinson M.I."/>
            <person name="Powell A.J."/>
            <person name="Barry K."/>
            <person name="Miller A.N."/>
            <person name="Grigoriev I.V."/>
            <person name="Debuchy R."/>
            <person name="Gladieux P."/>
            <person name="Hiltunen Thoren M."/>
            <person name="Johannesson H."/>
        </authorList>
    </citation>
    <scope>NUCLEOTIDE SEQUENCE</scope>
    <source>
        <strain evidence="15">CBS 757.83</strain>
    </source>
</reference>
<dbReference type="InterPro" id="IPR003613">
    <property type="entry name" value="Ubox_domain"/>
</dbReference>
<feature type="region of interest" description="Disordered" evidence="13">
    <location>
        <begin position="158"/>
        <end position="219"/>
    </location>
</feature>
<feature type="region of interest" description="Disordered" evidence="13">
    <location>
        <begin position="371"/>
        <end position="422"/>
    </location>
</feature>
<keyword evidence="10" id="KW-0413">Isomerase</keyword>